<evidence type="ECO:0000256" key="1">
    <source>
        <dbReference type="SAM" id="MobiDB-lite"/>
    </source>
</evidence>
<comment type="caution">
    <text evidence="2">The sequence shown here is derived from an EMBL/GenBank/DDBJ whole genome shotgun (WGS) entry which is preliminary data.</text>
</comment>
<dbReference type="RefSeq" id="WP_381247974.1">
    <property type="nucleotide sequence ID" value="NZ_JBHTBI010000002.1"/>
</dbReference>
<gene>
    <name evidence="2" type="ORF">ACFQZP_03970</name>
</gene>
<dbReference type="EMBL" id="JBHTEC010000001">
    <property type="protein sequence ID" value="MFD0280839.1"/>
    <property type="molecule type" value="Genomic_DNA"/>
</dbReference>
<evidence type="ECO:0000313" key="3">
    <source>
        <dbReference type="Proteomes" id="UP001596957"/>
    </source>
</evidence>
<feature type="compositionally biased region" description="Acidic residues" evidence="1">
    <location>
        <begin position="23"/>
        <end position="47"/>
    </location>
</feature>
<evidence type="ECO:0000313" key="2">
    <source>
        <dbReference type="EMBL" id="MFD0280839.1"/>
    </source>
</evidence>
<keyword evidence="3" id="KW-1185">Reference proteome</keyword>
<dbReference type="Proteomes" id="UP001596957">
    <property type="component" value="Unassembled WGS sequence"/>
</dbReference>
<accession>A0ABW2VAF1</accession>
<feature type="region of interest" description="Disordered" evidence="1">
    <location>
        <begin position="122"/>
        <end position="141"/>
    </location>
</feature>
<organism evidence="2 3">
    <name type="scientific">Streptomyces lutosisoli</name>
    <dbReference type="NCBI Taxonomy" id="2665721"/>
    <lineage>
        <taxon>Bacteria</taxon>
        <taxon>Bacillati</taxon>
        <taxon>Actinomycetota</taxon>
        <taxon>Actinomycetes</taxon>
        <taxon>Kitasatosporales</taxon>
        <taxon>Streptomycetaceae</taxon>
        <taxon>Streptomyces</taxon>
    </lineage>
</organism>
<name>A0ABW2VAF1_9ACTN</name>
<reference evidence="3" key="1">
    <citation type="journal article" date="2019" name="Int. J. Syst. Evol. Microbiol.">
        <title>The Global Catalogue of Microorganisms (GCM) 10K type strain sequencing project: providing services to taxonomists for standard genome sequencing and annotation.</title>
        <authorList>
            <consortium name="The Broad Institute Genomics Platform"/>
            <consortium name="The Broad Institute Genome Sequencing Center for Infectious Disease"/>
            <person name="Wu L."/>
            <person name="Ma J."/>
        </authorList>
    </citation>
    <scope>NUCLEOTIDE SEQUENCE [LARGE SCALE GENOMIC DNA]</scope>
    <source>
        <strain evidence="3">CGMCC 4.7198</strain>
    </source>
</reference>
<protein>
    <submittedName>
        <fullName evidence="2">Uncharacterized protein</fullName>
    </submittedName>
</protein>
<proteinExistence type="predicted"/>
<sequence length="141" mass="14950">MESAKPLLPEEVSPSDDAWRSEEEFDEEEPPELPEEDEEEDEDDDESVSLLEPEPVLELERDEPVLPDAVVSASAAACIEPTRANTPAAAASVTAAAAAAVRRAPLRTAAAAPRSLPVMAAPLPSDALSRPTVGEQPERSL</sequence>
<feature type="region of interest" description="Disordered" evidence="1">
    <location>
        <begin position="1"/>
        <end position="62"/>
    </location>
</feature>